<dbReference type="AlphaFoldDB" id="A0A126SY07"/>
<dbReference type="CDD" id="cd00207">
    <property type="entry name" value="fer2"/>
    <property type="match status" value="1"/>
</dbReference>
<dbReference type="PANTHER" id="PTHR43644">
    <property type="entry name" value="NA(+)-TRANSLOCATING NADH-QUINONE REDUCTASE SUBUNIT"/>
    <property type="match status" value="1"/>
</dbReference>
<evidence type="ECO:0000256" key="4">
    <source>
        <dbReference type="ARBA" id="ARBA00023004"/>
    </source>
</evidence>
<evidence type="ECO:0000256" key="3">
    <source>
        <dbReference type="ARBA" id="ARBA00022827"/>
    </source>
</evidence>
<evidence type="ECO:0000256" key="1">
    <source>
        <dbReference type="ARBA" id="ARBA00022448"/>
    </source>
</evidence>
<evidence type="ECO:0000313" key="7">
    <source>
        <dbReference type="EMBL" id="AMK59195.1"/>
    </source>
</evidence>
<dbReference type="EMBL" id="KU144973">
    <property type="protein sequence ID" value="AMK59195.1"/>
    <property type="molecule type" value="Genomic_DNA"/>
</dbReference>
<dbReference type="InterPro" id="IPR039261">
    <property type="entry name" value="FNR_nucleotide-bd"/>
</dbReference>
<dbReference type="PRINTS" id="PR00371">
    <property type="entry name" value="FPNCR"/>
</dbReference>
<feature type="domain" description="2Fe-2S ferredoxin-type" evidence="5">
    <location>
        <begin position="3"/>
        <end position="93"/>
    </location>
</feature>
<keyword evidence="1" id="KW-0813">Transport</keyword>
<evidence type="ECO:0000259" key="5">
    <source>
        <dbReference type="PROSITE" id="PS51085"/>
    </source>
</evidence>
<dbReference type="InterPro" id="IPR001709">
    <property type="entry name" value="Flavoprot_Pyr_Nucl_cyt_Rdtase"/>
</dbReference>
<dbReference type="SUPFAM" id="SSF52343">
    <property type="entry name" value="Ferredoxin reductase-like, C-terminal NADP-linked domain"/>
    <property type="match status" value="1"/>
</dbReference>
<dbReference type="InterPro" id="IPR001433">
    <property type="entry name" value="OxRdtase_FAD/NAD-bd"/>
</dbReference>
<keyword evidence="4" id="KW-0408">Iron</keyword>
<dbReference type="PROSITE" id="PS51085">
    <property type="entry name" value="2FE2S_FER_2"/>
    <property type="match status" value="1"/>
</dbReference>
<protein>
    <submittedName>
        <fullName evidence="7">Putative alkene monooxygenase reductase</fullName>
    </submittedName>
</protein>
<reference evidence="7" key="1">
    <citation type="journal article" date="2016" name="Appl. Environ. Microbiol.">
        <title>Functional Metagenomics of a Biostimulated Petroleum-Contaminated Soil Reveals an Extraordinary Diversity of Extradiol Dioxygenases.</title>
        <authorList>
            <person name="Terron-Gonzalez L."/>
            <person name="Martin-Cabello G."/>
            <person name="Ferrer M."/>
            <person name="Santero E."/>
        </authorList>
    </citation>
    <scope>NUCLEOTIDE SEQUENCE</scope>
</reference>
<evidence type="ECO:0000259" key="6">
    <source>
        <dbReference type="PROSITE" id="PS51384"/>
    </source>
</evidence>
<keyword evidence="7" id="KW-0503">Monooxygenase</keyword>
<accession>A0A126SY07</accession>
<dbReference type="Gene3D" id="2.40.30.10">
    <property type="entry name" value="Translation factors"/>
    <property type="match status" value="1"/>
</dbReference>
<name>A0A126SY07_9BACT</name>
<keyword evidence="7" id="KW-0560">Oxidoreductase</keyword>
<dbReference type="PANTHER" id="PTHR43644:SF1">
    <property type="entry name" value="NAD(P)H-FLAVIN REDUCTASE"/>
    <property type="match status" value="1"/>
</dbReference>
<dbReference type="InterPro" id="IPR012675">
    <property type="entry name" value="Beta-grasp_dom_sf"/>
</dbReference>
<dbReference type="Pfam" id="PF00111">
    <property type="entry name" value="Fer2"/>
    <property type="match status" value="1"/>
</dbReference>
<sequence length="343" mass="38127">MAYTVILDPFDKQFTCEDDEPVLVAGLRQGFNLRYGCKHGGCGSCKTLIVDGEVDQADASSFALMDFEREQGYALLCSAYPLSDLVIDVSNYEEDELLAATPIQQYQAEVERITTLTHDIRGVHLRLLEPSSMTFKAGQYVDVLVPSTTEWRSYSMANPPSCADALELTIKLMPGGLFSSYIAENLTPGERLTLQGPYGNFYLRDRGRPALFIAGGSGMGPILSLLRDMAERQDARPVTYFYGARARRDLFQLNELYAYEQRLPRFRFVPALSEPQPEDTWAGEVGLITEVIQRLTPSFVGMEVYMCGPTAMIDAAVALLTTRGIPESDMFYDKFVTKADTSG</sequence>
<dbReference type="Pfam" id="PF00970">
    <property type="entry name" value="FAD_binding_6"/>
    <property type="match status" value="1"/>
</dbReference>
<dbReference type="InterPro" id="IPR017938">
    <property type="entry name" value="Riboflavin_synthase-like_b-brl"/>
</dbReference>
<feature type="domain" description="FAD-binding FR-type" evidence="6">
    <location>
        <begin position="103"/>
        <end position="204"/>
    </location>
</feature>
<dbReference type="GO" id="GO:0004497">
    <property type="term" value="F:monooxygenase activity"/>
    <property type="evidence" value="ECO:0007669"/>
    <property type="project" value="UniProtKB-KW"/>
</dbReference>
<dbReference type="Gene3D" id="3.40.50.80">
    <property type="entry name" value="Nucleotide-binding domain of ferredoxin-NADP reductase (FNR) module"/>
    <property type="match status" value="1"/>
</dbReference>
<keyword evidence="2" id="KW-0285">Flavoprotein</keyword>
<dbReference type="InterPro" id="IPR008333">
    <property type="entry name" value="Cbr1-like_FAD-bd_dom"/>
</dbReference>
<dbReference type="GO" id="GO:0051537">
    <property type="term" value="F:2 iron, 2 sulfur cluster binding"/>
    <property type="evidence" value="ECO:0007669"/>
    <property type="project" value="InterPro"/>
</dbReference>
<dbReference type="InterPro" id="IPR001041">
    <property type="entry name" value="2Fe-2S_ferredoxin-type"/>
</dbReference>
<dbReference type="InterPro" id="IPR036010">
    <property type="entry name" value="2Fe-2S_ferredoxin-like_sf"/>
</dbReference>
<dbReference type="Pfam" id="PF00175">
    <property type="entry name" value="NAD_binding_1"/>
    <property type="match status" value="1"/>
</dbReference>
<dbReference type="SUPFAM" id="SSF63380">
    <property type="entry name" value="Riboflavin synthase domain-like"/>
    <property type="match status" value="1"/>
</dbReference>
<keyword evidence="3" id="KW-0274">FAD</keyword>
<dbReference type="PROSITE" id="PS51384">
    <property type="entry name" value="FAD_FR"/>
    <property type="match status" value="1"/>
</dbReference>
<dbReference type="PROSITE" id="PS00197">
    <property type="entry name" value="2FE2S_FER_1"/>
    <property type="match status" value="1"/>
</dbReference>
<dbReference type="InterPro" id="IPR006058">
    <property type="entry name" value="2Fe2S_fd_BS"/>
</dbReference>
<proteinExistence type="predicted"/>
<dbReference type="PRINTS" id="PR00410">
    <property type="entry name" value="PHEHYDRXLASE"/>
</dbReference>
<organism evidence="7">
    <name type="scientific">uncultured bacterium UPO45</name>
    <dbReference type="NCBI Taxonomy" id="1776970"/>
    <lineage>
        <taxon>Bacteria</taxon>
        <taxon>environmental samples</taxon>
    </lineage>
</organism>
<dbReference type="InterPro" id="IPR017927">
    <property type="entry name" value="FAD-bd_FR_type"/>
</dbReference>
<dbReference type="Gene3D" id="3.10.20.30">
    <property type="match status" value="1"/>
</dbReference>
<evidence type="ECO:0000256" key="2">
    <source>
        <dbReference type="ARBA" id="ARBA00022630"/>
    </source>
</evidence>
<dbReference type="SUPFAM" id="SSF54292">
    <property type="entry name" value="2Fe-2S ferredoxin-like"/>
    <property type="match status" value="1"/>
</dbReference>